<dbReference type="InParanoid" id="A0A1V9XRD9"/>
<dbReference type="SUPFAM" id="SSF57667">
    <property type="entry name" value="beta-beta-alpha zinc fingers"/>
    <property type="match status" value="2"/>
</dbReference>
<keyword evidence="1" id="KW-0479">Metal-binding</keyword>
<feature type="domain" description="C2H2-type" evidence="7">
    <location>
        <begin position="104"/>
        <end position="131"/>
    </location>
</feature>
<dbReference type="GO" id="GO:0008270">
    <property type="term" value="F:zinc ion binding"/>
    <property type="evidence" value="ECO:0007669"/>
    <property type="project" value="UniProtKB-KW"/>
</dbReference>
<evidence type="ECO:0000256" key="1">
    <source>
        <dbReference type="ARBA" id="ARBA00022723"/>
    </source>
</evidence>
<dbReference type="PANTHER" id="PTHR24409">
    <property type="entry name" value="ZINC FINGER PROTEIN 142"/>
    <property type="match status" value="1"/>
</dbReference>
<evidence type="ECO:0000256" key="2">
    <source>
        <dbReference type="ARBA" id="ARBA00022737"/>
    </source>
</evidence>
<keyword evidence="2" id="KW-0677">Repeat</keyword>
<dbReference type="PROSITE" id="PS50157">
    <property type="entry name" value="ZINC_FINGER_C2H2_2"/>
    <property type="match status" value="3"/>
</dbReference>
<proteinExistence type="predicted"/>
<sequence>MLKAHEGPLNGHHCGVCDLPQRDYRHLVFHMVTHQNKGSSTLVEETPSAGDHAPEEGEDAFNNTADSTKTASFMCRECNRSFEAESQLIAHQVWVHQGCENNSNPCPVCGKLFTRQQYLALHLRRHVDERPYRCEHCGRTFPHLATLKGHVTRKHTRDFRFQCPICDKGFISRMKTLHHLEQAHHYSSVAARAAMDEGKQQITMKLKVMRLKMQEDETQFPPGVTGIGFHKEESTEDKSGQSEAVAKTDPPGCFDVRNETGRQNNVSDQQVSPPSTSEHSDKRLDEAQGIVRSTPAANPLRTAVTSGNCPELRRDEIDTLTSVELAAEVDDADVDEMSGEVLYQLHHPDGSQSLVRLQPGQSLVLEDENGVKQVIDYSDVVASAAGDAVQEISVGGQHDETNESVSESVHVQSDSGYYHSVTEQ</sequence>
<accession>A0A1V9XRD9</accession>
<comment type="caution">
    <text evidence="8">The sequence shown here is derived from an EMBL/GenBank/DDBJ whole genome shotgun (WGS) entry which is preliminary data.</text>
</comment>
<feature type="domain" description="C2H2-type" evidence="7">
    <location>
        <begin position="132"/>
        <end position="160"/>
    </location>
</feature>
<dbReference type="PANTHER" id="PTHR24409:SF295">
    <property type="entry name" value="AZ2-RELATED"/>
    <property type="match status" value="1"/>
</dbReference>
<dbReference type="FunFam" id="3.30.160.60:FF:000446">
    <property type="entry name" value="Zinc finger protein"/>
    <property type="match status" value="1"/>
</dbReference>
<feature type="region of interest" description="Disordered" evidence="6">
    <location>
        <begin position="38"/>
        <end position="62"/>
    </location>
</feature>
<feature type="compositionally biased region" description="Polar residues" evidence="6">
    <location>
        <begin position="261"/>
        <end position="277"/>
    </location>
</feature>
<evidence type="ECO:0000256" key="5">
    <source>
        <dbReference type="PROSITE-ProRule" id="PRU00042"/>
    </source>
</evidence>
<dbReference type="PROSITE" id="PS00028">
    <property type="entry name" value="ZINC_FINGER_C2H2_1"/>
    <property type="match status" value="3"/>
</dbReference>
<evidence type="ECO:0000259" key="7">
    <source>
        <dbReference type="PROSITE" id="PS50157"/>
    </source>
</evidence>
<evidence type="ECO:0000256" key="6">
    <source>
        <dbReference type="SAM" id="MobiDB-lite"/>
    </source>
</evidence>
<evidence type="ECO:0000256" key="4">
    <source>
        <dbReference type="ARBA" id="ARBA00022833"/>
    </source>
</evidence>
<dbReference type="Pfam" id="PF00096">
    <property type="entry name" value="zf-C2H2"/>
    <property type="match status" value="2"/>
</dbReference>
<dbReference type="SMART" id="SM00355">
    <property type="entry name" value="ZnF_C2H2"/>
    <property type="match status" value="5"/>
</dbReference>
<evidence type="ECO:0000313" key="9">
    <source>
        <dbReference type="Proteomes" id="UP000192247"/>
    </source>
</evidence>
<name>A0A1V9XRD9_9ACAR</name>
<gene>
    <name evidence="8" type="ORF">BIW11_08044</name>
</gene>
<evidence type="ECO:0000256" key="3">
    <source>
        <dbReference type="ARBA" id="ARBA00022771"/>
    </source>
</evidence>
<organism evidence="8 9">
    <name type="scientific">Tropilaelaps mercedesae</name>
    <dbReference type="NCBI Taxonomy" id="418985"/>
    <lineage>
        <taxon>Eukaryota</taxon>
        <taxon>Metazoa</taxon>
        <taxon>Ecdysozoa</taxon>
        <taxon>Arthropoda</taxon>
        <taxon>Chelicerata</taxon>
        <taxon>Arachnida</taxon>
        <taxon>Acari</taxon>
        <taxon>Parasitiformes</taxon>
        <taxon>Mesostigmata</taxon>
        <taxon>Gamasina</taxon>
        <taxon>Dermanyssoidea</taxon>
        <taxon>Laelapidae</taxon>
        <taxon>Tropilaelaps</taxon>
    </lineage>
</organism>
<dbReference type="GO" id="GO:0005634">
    <property type="term" value="C:nucleus"/>
    <property type="evidence" value="ECO:0007669"/>
    <property type="project" value="TreeGrafter"/>
</dbReference>
<evidence type="ECO:0000313" key="8">
    <source>
        <dbReference type="EMBL" id="OQR76013.1"/>
    </source>
</evidence>
<keyword evidence="3 5" id="KW-0863">Zinc-finger</keyword>
<dbReference type="InterPro" id="IPR013087">
    <property type="entry name" value="Znf_C2H2_type"/>
</dbReference>
<keyword evidence="4" id="KW-0862">Zinc</keyword>
<protein>
    <submittedName>
        <fullName evidence="8">Zinc finger protein-like</fullName>
    </submittedName>
</protein>
<dbReference type="EMBL" id="MNPL01005446">
    <property type="protein sequence ID" value="OQR76013.1"/>
    <property type="molecule type" value="Genomic_DNA"/>
</dbReference>
<dbReference type="OrthoDB" id="6481529at2759"/>
<feature type="region of interest" description="Disordered" evidence="6">
    <location>
        <begin position="216"/>
        <end position="283"/>
    </location>
</feature>
<reference evidence="8 9" key="1">
    <citation type="journal article" date="2017" name="Gigascience">
        <title>Draft genome of the honey bee ectoparasitic mite, Tropilaelaps mercedesae, is shaped by the parasitic life history.</title>
        <authorList>
            <person name="Dong X."/>
            <person name="Armstrong S.D."/>
            <person name="Xia D."/>
            <person name="Makepeace B.L."/>
            <person name="Darby A.C."/>
            <person name="Kadowaki T."/>
        </authorList>
    </citation>
    <scope>NUCLEOTIDE SEQUENCE [LARGE SCALE GENOMIC DNA]</scope>
    <source>
        <strain evidence="8">Wuxi-XJTLU</strain>
    </source>
</reference>
<feature type="compositionally biased region" description="Polar residues" evidence="6">
    <location>
        <begin position="403"/>
        <end position="424"/>
    </location>
</feature>
<dbReference type="GO" id="GO:0000977">
    <property type="term" value="F:RNA polymerase II transcription regulatory region sequence-specific DNA binding"/>
    <property type="evidence" value="ECO:0007669"/>
    <property type="project" value="TreeGrafter"/>
</dbReference>
<dbReference type="STRING" id="418985.A0A1V9XRD9"/>
<keyword evidence="9" id="KW-1185">Reference proteome</keyword>
<dbReference type="GO" id="GO:0000981">
    <property type="term" value="F:DNA-binding transcription factor activity, RNA polymerase II-specific"/>
    <property type="evidence" value="ECO:0007669"/>
    <property type="project" value="TreeGrafter"/>
</dbReference>
<feature type="compositionally biased region" description="Basic and acidic residues" evidence="6">
    <location>
        <begin position="229"/>
        <end position="240"/>
    </location>
</feature>
<dbReference type="InterPro" id="IPR036236">
    <property type="entry name" value="Znf_C2H2_sf"/>
</dbReference>
<feature type="region of interest" description="Disordered" evidence="6">
    <location>
        <begin position="394"/>
        <end position="424"/>
    </location>
</feature>
<dbReference type="Gene3D" id="3.30.160.60">
    <property type="entry name" value="Classic Zinc Finger"/>
    <property type="match status" value="3"/>
</dbReference>
<feature type="domain" description="C2H2-type" evidence="7">
    <location>
        <begin position="73"/>
        <end position="101"/>
    </location>
</feature>
<dbReference type="Proteomes" id="UP000192247">
    <property type="component" value="Unassembled WGS sequence"/>
</dbReference>
<dbReference type="AlphaFoldDB" id="A0A1V9XRD9"/>